<name>A0A0C3SDZ2_PHLG1</name>
<dbReference type="OrthoDB" id="2749470at2759"/>
<dbReference type="EMBL" id="KN840458">
    <property type="protein sequence ID" value="KIP10070.1"/>
    <property type="molecule type" value="Genomic_DNA"/>
</dbReference>
<dbReference type="AlphaFoldDB" id="A0A0C3SDZ2"/>
<evidence type="ECO:0000313" key="1">
    <source>
        <dbReference type="EMBL" id="KIP10070.1"/>
    </source>
</evidence>
<accession>A0A0C3SDZ2</accession>
<evidence type="ECO:0000313" key="2">
    <source>
        <dbReference type="Proteomes" id="UP000053257"/>
    </source>
</evidence>
<keyword evidence="2" id="KW-1185">Reference proteome</keyword>
<dbReference type="HOGENOM" id="CLU_1378274_0_0_1"/>
<organism evidence="1 2">
    <name type="scientific">Phlebiopsis gigantea (strain 11061_1 CR5-6)</name>
    <name type="common">White-rot fungus</name>
    <name type="synonym">Peniophora gigantea</name>
    <dbReference type="NCBI Taxonomy" id="745531"/>
    <lineage>
        <taxon>Eukaryota</taxon>
        <taxon>Fungi</taxon>
        <taxon>Dikarya</taxon>
        <taxon>Basidiomycota</taxon>
        <taxon>Agaricomycotina</taxon>
        <taxon>Agaricomycetes</taxon>
        <taxon>Polyporales</taxon>
        <taxon>Phanerochaetaceae</taxon>
        <taxon>Phlebiopsis</taxon>
    </lineage>
</organism>
<dbReference type="STRING" id="745531.A0A0C3SDZ2"/>
<dbReference type="SUPFAM" id="SSF56112">
    <property type="entry name" value="Protein kinase-like (PK-like)"/>
    <property type="match status" value="1"/>
</dbReference>
<sequence>MTENPSAANGFRPTGRWVAVKLAIGSEDAASFRHESSLLQGILAPLQGDVVPVFYGAWEALASNTANGNKGPKDRACMLLEWCCGDMPKKYRNSDELYQDLIVGVCKLHSAGVIHNKLLKDGGRDLVFGEDNSLRFIDFSMASVHSCDGISASSAGKAPTGCLELIEVGECLADVHRYYNMIKRVASKTKLRSNKLPVQVQIPVTFSPTGEYCAEW</sequence>
<protein>
    <recommendedName>
        <fullName evidence="3">Protein kinase domain-containing protein</fullName>
    </recommendedName>
</protein>
<evidence type="ECO:0008006" key="3">
    <source>
        <dbReference type="Google" id="ProtNLM"/>
    </source>
</evidence>
<reference evidence="1 2" key="1">
    <citation type="journal article" date="2014" name="PLoS Genet.">
        <title>Analysis of the Phlebiopsis gigantea genome, transcriptome and secretome provides insight into its pioneer colonization strategies of wood.</title>
        <authorList>
            <person name="Hori C."/>
            <person name="Ishida T."/>
            <person name="Igarashi K."/>
            <person name="Samejima M."/>
            <person name="Suzuki H."/>
            <person name="Master E."/>
            <person name="Ferreira P."/>
            <person name="Ruiz-Duenas F.J."/>
            <person name="Held B."/>
            <person name="Canessa P."/>
            <person name="Larrondo L.F."/>
            <person name="Schmoll M."/>
            <person name="Druzhinina I.S."/>
            <person name="Kubicek C.P."/>
            <person name="Gaskell J.A."/>
            <person name="Kersten P."/>
            <person name="St John F."/>
            <person name="Glasner J."/>
            <person name="Sabat G."/>
            <person name="Splinter BonDurant S."/>
            <person name="Syed K."/>
            <person name="Yadav J."/>
            <person name="Mgbeahuruike A.C."/>
            <person name="Kovalchuk A."/>
            <person name="Asiegbu F.O."/>
            <person name="Lackner G."/>
            <person name="Hoffmeister D."/>
            <person name="Rencoret J."/>
            <person name="Gutierrez A."/>
            <person name="Sun H."/>
            <person name="Lindquist E."/>
            <person name="Barry K."/>
            <person name="Riley R."/>
            <person name="Grigoriev I.V."/>
            <person name="Henrissat B."/>
            <person name="Kues U."/>
            <person name="Berka R.M."/>
            <person name="Martinez A.T."/>
            <person name="Covert S.F."/>
            <person name="Blanchette R.A."/>
            <person name="Cullen D."/>
        </authorList>
    </citation>
    <scope>NUCLEOTIDE SEQUENCE [LARGE SCALE GENOMIC DNA]</scope>
    <source>
        <strain evidence="1 2">11061_1 CR5-6</strain>
    </source>
</reference>
<dbReference type="Proteomes" id="UP000053257">
    <property type="component" value="Unassembled WGS sequence"/>
</dbReference>
<dbReference type="InterPro" id="IPR011009">
    <property type="entry name" value="Kinase-like_dom_sf"/>
</dbReference>
<proteinExistence type="predicted"/>
<gene>
    <name evidence="1" type="ORF">PHLGIDRAFT_66174</name>
</gene>